<reference evidence="4 5" key="1">
    <citation type="journal article" date="2009" name="Genome Res.">
        <title>Comparative genomics of the fungal pathogens Candida dubliniensis and Candida albicans.</title>
        <authorList>
            <person name="Jackson A.P."/>
            <person name="Gamble J.A."/>
            <person name="Yeomans T."/>
            <person name="Moran G.P."/>
            <person name="Saunders D."/>
            <person name="Harris D."/>
            <person name="Aslett M."/>
            <person name="Barrell J.F."/>
            <person name="Butler G."/>
            <person name="Citiulo F."/>
            <person name="Coleman D.C."/>
            <person name="de Groot P.W.J."/>
            <person name="Goodwin T.J."/>
            <person name="Quail M.A."/>
            <person name="McQuillan J."/>
            <person name="Munro C.A."/>
            <person name="Pain A."/>
            <person name="Poulter R.T."/>
            <person name="Rajandream M.A."/>
            <person name="Renauld H."/>
            <person name="Spiering M.J."/>
            <person name="Tivey A."/>
            <person name="Gow N.A.R."/>
            <person name="Barrell B."/>
            <person name="Sullivan D.J."/>
            <person name="Berriman M."/>
        </authorList>
    </citation>
    <scope>NUCLEOTIDE SEQUENCE [LARGE SCALE GENOMIC DNA]</scope>
    <source>
        <strain evidence="5">CD36 / ATCC MYA-646 / CBS 7987 / NCPF 3949 / NRRL Y-17841</strain>
    </source>
</reference>
<gene>
    <name evidence="3" type="ordered locus">Cd36_43780</name>
    <name evidence="4" type="ORF">CD36_43780</name>
</gene>
<evidence type="ECO:0000313" key="4">
    <source>
        <dbReference type="EMBL" id="CAX42253.1"/>
    </source>
</evidence>
<keyword evidence="2" id="KW-0732">Signal</keyword>
<feature type="signal peptide" evidence="2">
    <location>
        <begin position="1"/>
        <end position="18"/>
    </location>
</feature>
<feature type="region of interest" description="Disordered" evidence="1">
    <location>
        <begin position="158"/>
        <end position="183"/>
    </location>
</feature>
<feature type="chain" id="PRO_5002894137" evidence="2">
    <location>
        <begin position="19"/>
        <end position="291"/>
    </location>
</feature>
<feature type="compositionally biased region" description="Low complexity" evidence="1">
    <location>
        <begin position="162"/>
        <end position="182"/>
    </location>
</feature>
<dbReference type="Proteomes" id="UP000002605">
    <property type="component" value="Chromosome 4"/>
</dbReference>
<dbReference type="AlphaFoldDB" id="B9WG81"/>
<dbReference type="CGD" id="CAL0000165139">
    <property type="gene designation" value="Cd36_43780"/>
</dbReference>
<dbReference type="RefSeq" id="XP_002420035.1">
    <property type="nucleotide sequence ID" value="XM_002419990.1"/>
</dbReference>
<keyword evidence="5" id="KW-1185">Reference proteome</keyword>
<dbReference type="VEuPathDB" id="FungiDB:CD36_43780"/>
<dbReference type="OrthoDB" id="4018368at2759"/>
<evidence type="ECO:0000256" key="1">
    <source>
        <dbReference type="SAM" id="MobiDB-lite"/>
    </source>
</evidence>
<dbReference type="GeneID" id="8047871"/>
<organism evidence="4 5">
    <name type="scientific">Candida dubliniensis (strain CD36 / ATCC MYA-646 / CBS 7987 / NCPF 3949 / NRRL Y-17841)</name>
    <name type="common">Yeast</name>
    <dbReference type="NCBI Taxonomy" id="573826"/>
    <lineage>
        <taxon>Eukaryota</taxon>
        <taxon>Fungi</taxon>
        <taxon>Dikarya</taxon>
        <taxon>Ascomycota</taxon>
        <taxon>Saccharomycotina</taxon>
        <taxon>Pichiomycetes</taxon>
        <taxon>Debaryomycetaceae</taxon>
        <taxon>Candida/Lodderomyces clade</taxon>
        <taxon>Candida</taxon>
    </lineage>
</organism>
<accession>B9WG81</accession>
<protein>
    <submittedName>
        <fullName evidence="4">Uncharacterized cell wall protein, putative</fullName>
    </submittedName>
</protein>
<evidence type="ECO:0000313" key="5">
    <source>
        <dbReference type="Proteomes" id="UP000002605"/>
    </source>
</evidence>
<dbReference type="EMBL" id="FM992691">
    <property type="protein sequence ID" value="CAX42253.1"/>
    <property type="molecule type" value="Genomic_DNA"/>
</dbReference>
<evidence type="ECO:0000313" key="3">
    <source>
        <dbReference type="CGD" id="CAL0000165139"/>
    </source>
</evidence>
<sequence length="291" mass="29475">MKFLTAASLLTLSSSALAAIKDIQLYAQSSNNEVNDFGISSQHEGAALNYLFLAAPGVAQNLKYDDETKSIFAELKTASSTVRQPLNVGSTVLQLGGSGDGVKVDIAEDGTLTFDGSDSVGAAKNINDPYNYSEDSYAVVKGVDGAIPIKIVAKFTGDNKESGSSSAPEPTASSSESPKETPVYSNSTVTLYTTYCPLSTTITLTVCSDVCTPTVIETSGSVTVSSVQVSSGTPAASSEAAPPKTTVDSVSKPAPSGDKPTAAVTSFEGAANALTGGSVAIAVAAAIGLVF</sequence>
<dbReference type="HOGENOM" id="CLU_083354_0_0_1"/>
<evidence type="ECO:0000256" key="2">
    <source>
        <dbReference type="SAM" id="SignalP"/>
    </source>
</evidence>
<dbReference type="eggNOG" id="ENOG502SXWZ">
    <property type="taxonomic scope" value="Eukaryota"/>
</dbReference>
<name>B9WG81_CANDC</name>
<proteinExistence type="predicted"/>
<feature type="region of interest" description="Disordered" evidence="1">
    <location>
        <begin position="232"/>
        <end position="260"/>
    </location>
</feature>
<dbReference type="KEGG" id="cdu:CD36_43780"/>